<organism evidence="2 3">
    <name type="scientific">Flagellimonas yonaguniensis</name>
    <dbReference type="NCBI Taxonomy" id="3031325"/>
    <lineage>
        <taxon>Bacteria</taxon>
        <taxon>Pseudomonadati</taxon>
        <taxon>Bacteroidota</taxon>
        <taxon>Flavobacteriia</taxon>
        <taxon>Flavobacteriales</taxon>
        <taxon>Flavobacteriaceae</taxon>
        <taxon>Flagellimonas</taxon>
    </lineage>
</organism>
<evidence type="ECO:0000313" key="3">
    <source>
        <dbReference type="Proteomes" id="UP001221366"/>
    </source>
</evidence>
<evidence type="ECO:0000259" key="1">
    <source>
        <dbReference type="PROSITE" id="PS51704"/>
    </source>
</evidence>
<dbReference type="EMBL" id="JARFVB010000001">
    <property type="protein sequence ID" value="MDF0715198.1"/>
    <property type="molecule type" value="Genomic_DNA"/>
</dbReference>
<name>A0ABT5XVU5_9FLAO</name>
<accession>A0ABT5XVU5</accession>
<reference evidence="2 3" key="1">
    <citation type="submission" date="2023-03" db="EMBL/GenBank/DDBJ databases">
        <title>Muricauda XX sp. nov. and Muricauda XXX sp. nov., two novel species isolated from Okinawa Trough.</title>
        <authorList>
            <person name="Cao W."/>
            <person name="Deng X."/>
        </authorList>
    </citation>
    <scope>NUCLEOTIDE SEQUENCE [LARGE SCALE GENOMIC DNA]</scope>
    <source>
        <strain evidence="2 3">334s03</strain>
    </source>
</reference>
<feature type="domain" description="GP-PDE" evidence="1">
    <location>
        <begin position="25"/>
        <end position="250"/>
    </location>
</feature>
<dbReference type="PROSITE" id="PS51257">
    <property type="entry name" value="PROKAR_LIPOPROTEIN"/>
    <property type="match status" value="1"/>
</dbReference>
<dbReference type="InterPro" id="IPR017946">
    <property type="entry name" value="PLC-like_Pdiesterase_TIM-brl"/>
</dbReference>
<dbReference type="PROSITE" id="PS51704">
    <property type="entry name" value="GP_PDE"/>
    <property type="match status" value="1"/>
</dbReference>
<protein>
    <submittedName>
        <fullName evidence="2">Glycerophosphodiester phosphodiesterase</fullName>
    </submittedName>
</protein>
<gene>
    <name evidence="2" type="ORF">PY092_03465</name>
</gene>
<proteinExistence type="predicted"/>
<evidence type="ECO:0000313" key="2">
    <source>
        <dbReference type="EMBL" id="MDF0715198.1"/>
    </source>
</evidence>
<dbReference type="Gene3D" id="3.20.20.190">
    <property type="entry name" value="Phosphatidylinositol (PI) phosphodiesterase"/>
    <property type="match status" value="1"/>
</dbReference>
<dbReference type="Proteomes" id="UP001221366">
    <property type="component" value="Unassembled WGS sequence"/>
</dbReference>
<dbReference type="SUPFAM" id="SSF51695">
    <property type="entry name" value="PLC-like phosphodiesterases"/>
    <property type="match status" value="1"/>
</dbReference>
<dbReference type="Pfam" id="PF03009">
    <property type="entry name" value="GDPD"/>
    <property type="match status" value="1"/>
</dbReference>
<comment type="caution">
    <text evidence="2">The sequence shown here is derived from an EMBL/GenBank/DDBJ whole genome shotgun (WGS) entry which is preliminary data.</text>
</comment>
<dbReference type="InterPro" id="IPR030395">
    <property type="entry name" value="GP_PDE_dom"/>
</dbReference>
<sequence length="250" mass="27766">MKKSVLVALAAALLLTSCNMEKSKPLVVGHRGAMGHETENTLASIEKAMELGVDMIEIDVFKIKSGEIVVFHDGKVDRLTDSQGDIEGYDLDSLKQLTLQGNHKIPELAEVLDLMDNKVQLNIELKGAGTAEKVNQIMDEYTKDHGWSLDNFVISSFKWDELKDMRGANKDIKIAVLTSDDPLGAIEVAKELDAVAINPNYKTLTKENTAKIQSEGLKVYTWTVNEPEDIQKMMEFGVDGIITNYPERVK</sequence>
<keyword evidence="3" id="KW-1185">Reference proteome</keyword>
<dbReference type="CDD" id="cd08556">
    <property type="entry name" value="GDPD"/>
    <property type="match status" value="1"/>
</dbReference>
<dbReference type="PANTHER" id="PTHR46211:SF14">
    <property type="entry name" value="GLYCEROPHOSPHODIESTER PHOSPHODIESTERASE"/>
    <property type="match status" value="1"/>
</dbReference>
<dbReference type="PANTHER" id="PTHR46211">
    <property type="entry name" value="GLYCEROPHOSPHORYL DIESTER PHOSPHODIESTERASE"/>
    <property type="match status" value="1"/>
</dbReference>